<evidence type="ECO:0000313" key="2">
    <source>
        <dbReference type="EMBL" id="CAB4957329.1"/>
    </source>
</evidence>
<dbReference type="AlphaFoldDB" id="A0A6J7KSA6"/>
<feature type="region of interest" description="Disordered" evidence="1">
    <location>
        <begin position="76"/>
        <end position="109"/>
    </location>
</feature>
<evidence type="ECO:0000256" key="1">
    <source>
        <dbReference type="SAM" id="MobiDB-lite"/>
    </source>
</evidence>
<protein>
    <submittedName>
        <fullName evidence="2">Unannotated protein</fullName>
    </submittedName>
</protein>
<reference evidence="2" key="1">
    <citation type="submission" date="2020-05" db="EMBL/GenBank/DDBJ databases">
        <authorList>
            <person name="Chiriac C."/>
            <person name="Salcher M."/>
            <person name="Ghai R."/>
            <person name="Kavagutti S V."/>
        </authorList>
    </citation>
    <scope>NUCLEOTIDE SEQUENCE</scope>
</reference>
<dbReference type="EMBL" id="CAFBMK010000423">
    <property type="protein sequence ID" value="CAB4957329.1"/>
    <property type="molecule type" value="Genomic_DNA"/>
</dbReference>
<gene>
    <name evidence="2" type="ORF">UFOPK3564_03841</name>
</gene>
<accession>A0A6J7KSA6</accession>
<sequence length="121" mass="13625">MVQTAMKIPTCQNDQPITVRRYTGSPTTNQTSRDAKRKIRAPARRFTDRLLENICRNFADASGVPRSPRMKINVPARPAATRPAMHPSAAWKPMTVRSRPPRKKPTPLSAFLEPVRIATHL</sequence>
<name>A0A6J7KSA6_9ZZZZ</name>
<feature type="region of interest" description="Disordered" evidence="1">
    <location>
        <begin position="17"/>
        <end position="40"/>
    </location>
</feature>
<organism evidence="2">
    <name type="scientific">freshwater metagenome</name>
    <dbReference type="NCBI Taxonomy" id="449393"/>
    <lineage>
        <taxon>unclassified sequences</taxon>
        <taxon>metagenomes</taxon>
        <taxon>ecological metagenomes</taxon>
    </lineage>
</organism>
<proteinExistence type="predicted"/>